<keyword evidence="9" id="KW-1185">Reference proteome</keyword>
<reference evidence="8 9" key="1">
    <citation type="submission" date="2019-09" db="EMBL/GenBank/DDBJ databases">
        <title>Polymorphobacter sp. isolated from a lake in China.</title>
        <authorList>
            <person name="Liu Z."/>
        </authorList>
    </citation>
    <scope>NUCLEOTIDE SEQUENCE [LARGE SCALE GENOMIC DNA]</scope>
    <source>
        <strain evidence="8 9">D40P</strain>
    </source>
</reference>
<dbReference type="PANTHER" id="PTHR33692">
    <property type="entry name" value="RIBOSOME MATURATION FACTOR RIMM"/>
    <property type="match status" value="1"/>
</dbReference>
<dbReference type="NCBIfam" id="TIGR02273">
    <property type="entry name" value="16S_RimM"/>
    <property type="match status" value="1"/>
</dbReference>
<keyword evidence="3 5" id="KW-0698">rRNA processing</keyword>
<proteinExistence type="inferred from homology"/>
<keyword evidence="1 5" id="KW-0963">Cytoplasm</keyword>
<evidence type="ECO:0000313" key="9">
    <source>
        <dbReference type="Proteomes" id="UP000481327"/>
    </source>
</evidence>
<dbReference type="RefSeq" id="WP_152576446.1">
    <property type="nucleotide sequence ID" value="NZ_JAATJI010000001.1"/>
</dbReference>
<dbReference type="Pfam" id="PF05239">
    <property type="entry name" value="PRC"/>
    <property type="match status" value="1"/>
</dbReference>
<gene>
    <name evidence="5 8" type="primary">rimM</name>
    <name evidence="8" type="ORF">F3168_01780</name>
</gene>
<evidence type="ECO:0000259" key="7">
    <source>
        <dbReference type="Pfam" id="PF05239"/>
    </source>
</evidence>
<dbReference type="PANTHER" id="PTHR33692:SF1">
    <property type="entry name" value="RIBOSOME MATURATION FACTOR RIMM"/>
    <property type="match status" value="1"/>
</dbReference>
<comment type="subunit">
    <text evidence="5">Binds ribosomal protein uS19.</text>
</comment>
<dbReference type="InterPro" id="IPR011033">
    <property type="entry name" value="PRC_barrel-like_sf"/>
</dbReference>
<dbReference type="SUPFAM" id="SSF50346">
    <property type="entry name" value="PRC-barrel domain"/>
    <property type="match status" value="1"/>
</dbReference>
<comment type="domain">
    <text evidence="5">The PRC barrel domain binds ribosomal protein uS19.</text>
</comment>
<dbReference type="GO" id="GO:0005737">
    <property type="term" value="C:cytoplasm"/>
    <property type="evidence" value="ECO:0007669"/>
    <property type="project" value="UniProtKB-SubCell"/>
</dbReference>
<dbReference type="InterPro" id="IPR011961">
    <property type="entry name" value="RimM"/>
</dbReference>
<evidence type="ECO:0000256" key="1">
    <source>
        <dbReference type="ARBA" id="ARBA00022490"/>
    </source>
</evidence>
<dbReference type="EMBL" id="WIOL01000001">
    <property type="protein sequence ID" value="MQT15993.1"/>
    <property type="molecule type" value="Genomic_DNA"/>
</dbReference>
<sequence>MTATVTLAAIAGAHGITGEVRLKLFGQGLDSLEAHKVFSAGGRTLTLKSLRPDKIGAVARFAEISDRTAAEGLRGTLLAVPRASLPPLAEGEYYHADIIGLAVVDTDGVAVGTVTAIENYNAGDILEITLPDGKTAMVPFRPPGVPDVGDVVVVDRDWLV</sequence>
<evidence type="ECO:0000256" key="4">
    <source>
        <dbReference type="ARBA" id="ARBA00023186"/>
    </source>
</evidence>
<dbReference type="GO" id="GO:0043022">
    <property type="term" value="F:ribosome binding"/>
    <property type="evidence" value="ECO:0007669"/>
    <property type="project" value="InterPro"/>
</dbReference>
<comment type="caution">
    <text evidence="8">The sequence shown here is derived from an EMBL/GenBank/DDBJ whole genome shotgun (WGS) entry which is preliminary data.</text>
</comment>
<dbReference type="GO" id="GO:0006364">
    <property type="term" value="P:rRNA processing"/>
    <property type="evidence" value="ECO:0007669"/>
    <property type="project" value="UniProtKB-UniRule"/>
</dbReference>
<dbReference type="InterPro" id="IPR036976">
    <property type="entry name" value="RimM_N_sf"/>
</dbReference>
<feature type="domain" description="RimM N-terminal" evidence="6">
    <location>
        <begin position="7"/>
        <end position="83"/>
    </location>
</feature>
<evidence type="ECO:0000256" key="2">
    <source>
        <dbReference type="ARBA" id="ARBA00022517"/>
    </source>
</evidence>
<dbReference type="Proteomes" id="UP000481327">
    <property type="component" value="Unassembled WGS sequence"/>
</dbReference>
<keyword evidence="2 5" id="KW-0690">Ribosome biogenesis</keyword>
<dbReference type="HAMAP" id="MF_00014">
    <property type="entry name" value="Ribosome_mat_RimM"/>
    <property type="match status" value="1"/>
</dbReference>
<comment type="function">
    <text evidence="5">An accessory protein needed during the final step in the assembly of 30S ribosomal subunit, possibly for assembly of the head region. Essential for efficient processing of 16S rRNA. May be needed both before and after RbfA during the maturation of 16S rRNA. It has affinity for free ribosomal 30S subunits but not for 70S ribosomes.</text>
</comment>
<dbReference type="Pfam" id="PF01782">
    <property type="entry name" value="RimM"/>
    <property type="match status" value="1"/>
</dbReference>
<evidence type="ECO:0000256" key="5">
    <source>
        <dbReference type="HAMAP-Rule" id="MF_00014"/>
    </source>
</evidence>
<evidence type="ECO:0000256" key="3">
    <source>
        <dbReference type="ARBA" id="ARBA00022552"/>
    </source>
</evidence>
<organism evidence="8 9">
    <name type="scientific">Sandarakinorhabdus fusca</name>
    <dbReference type="NCBI Taxonomy" id="1439888"/>
    <lineage>
        <taxon>Bacteria</taxon>
        <taxon>Pseudomonadati</taxon>
        <taxon>Pseudomonadota</taxon>
        <taxon>Alphaproteobacteria</taxon>
        <taxon>Sphingomonadales</taxon>
        <taxon>Sphingosinicellaceae</taxon>
        <taxon>Sandarakinorhabdus</taxon>
    </lineage>
</organism>
<dbReference type="Gene3D" id="2.40.30.60">
    <property type="entry name" value="RimM"/>
    <property type="match status" value="1"/>
</dbReference>
<dbReference type="InterPro" id="IPR002676">
    <property type="entry name" value="RimM_N"/>
</dbReference>
<name>A0A7C9GN13_9SPHN</name>
<dbReference type="GO" id="GO:0042274">
    <property type="term" value="P:ribosomal small subunit biogenesis"/>
    <property type="evidence" value="ECO:0007669"/>
    <property type="project" value="UniProtKB-UniRule"/>
</dbReference>
<evidence type="ECO:0000259" key="6">
    <source>
        <dbReference type="Pfam" id="PF01782"/>
    </source>
</evidence>
<evidence type="ECO:0000313" key="8">
    <source>
        <dbReference type="EMBL" id="MQT15993.1"/>
    </source>
</evidence>
<dbReference type="GO" id="GO:0005840">
    <property type="term" value="C:ribosome"/>
    <property type="evidence" value="ECO:0007669"/>
    <property type="project" value="InterPro"/>
</dbReference>
<dbReference type="InterPro" id="IPR009000">
    <property type="entry name" value="Transl_B-barrel_sf"/>
</dbReference>
<protein>
    <recommendedName>
        <fullName evidence="5">Ribosome maturation factor RimM</fullName>
    </recommendedName>
</protein>
<comment type="similarity">
    <text evidence="5">Belongs to the RimM family.</text>
</comment>
<dbReference type="AlphaFoldDB" id="A0A7C9GN13"/>
<dbReference type="Gene3D" id="2.30.30.240">
    <property type="entry name" value="PRC-barrel domain"/>
    <property type="match status" value="1"/>
</dbReference>
<comment type="subcellular location">
    <subcellularLocation>
        <location evidence="5">Cytoplasm</location>
    </subcellularLocation>
</comment>
<keyword evidence="4 5" id="KW-0143">Chaperone</keyword>
<dbReference type="InterPro" id="IPR027275">
    <property type="entry name" value="PRC-brl_dom"/>
</dbReference>
<feature type="domain" description="PRC-barrel" evidence="7">
    <location>
        <begin position="90"/>
        <end position="157"/>
    </location>
</feature>
<dbReference type="SUPFAM" id="SSF50447">
    <property type="entry name" value="Translation proteins"/>
    <property type="match status" value="1"/>
</dbReference>
<accession>A0A7C9GN13</accession>